<dbReference type="Proteomes" id="UP001396334">
    <property type="component" value="Unassembled WGS sequence"/>
</dbReference>
<proteinExistence type="predicted"/>
<evidence type="ECO:0000256" key="1">
    <source>
        <dbReference type="SAM" id="MobiDB-lite"/>
    </source>
</evidence>
<protein>
    <submittedName>
        <fullName evidence="2">Uncharacterized protein</fullName>
    </submittedName>
</protein>
<feature type="region of interest" description="Disordered" evidence="1">
    <location>
        <begin position="62"/>
        <end position="104"/>
    </location>
</feature>
<evidence type="ECO:0000313" key="3">
    <source>
        <dbReference type="Proteomes" id="UP001396334"/>
    </source>
</evidence>
<gene>
    <name evidence="2" type="ORF">V6N11_017927</name>
</gene>
<feature type="compositionally biased region" description="Gly residues" evidence="1">
    <location>
        <begin position="93"/>
        <end position="104"/>
    </location>
</feature>
<keyword evidence="3" id="KW-1185">Reference proteome</keyword>
<evidence type="ECO:0000313" key="2">
    <source>
        <dbReference type="EMBL" id="KAK9032885.1"/>
    </source>
</evidence>
<sequence length="104" mass="11237">MVLELQGLTIICPTGRGDEFGVVREEVQFAGKVNHVNGVFFDEFQPSNSPLNFNGVDSNHHQLAQKQTQNNHHQQTNFPKQPVAWLGSQLGSPGNGGGITGIGD</sequence>
<reference evidence="2 3" key="1">
    <citation type="journal article" date="2024" name="G3 (Bethesda)">
        <title>Genome assembly of Hibiscus sabdariffa L. provides insights into metabolisms of medicinal natural products.</title>
        <authorList>
            <person name="Kim T."/>
        </authorList>
    </citation>
    <scope>NUCLEOTIDE SEQUENCE [LARGE SCALE GENOMIC DNA]</scope>
    <source>
        <strain evidence="2">TK-2024</strain>
        <tissue evidence="2">Old leaves</tissue>
    </source>
</reference>
<organism evidence="2 3">
    <name type="scientific">Hibiscus sabdariffa</name>
    <name type="common">roselle</name>
    <dbReference type="NCBI Taxonomy" id="183260"/>
    <lineage>
        <taxon>Eukaryota</taxon>
        <taxon>Viridiplantae</taxon>
        <taxon>Streptophyta</taxon>
        <taxon>Embryophyta</taxon>
        <taxon>Tracheophyta</taxon>
        <taxon>Spermatophyta</taxon>
        <taxon>Magnoliopsida</taxon>
        <taxon>eudicotyledons</taxon>
        <taxon>Gunneridae</taxon>
        <taxon>Pentapetalae</taxon>
        <taxon>rosids</taxon>
        <taxon>malvids</taxon>
        <taxon>Malvales</taxon>
        <taxon>Malvaceae</taxon>
        <taxon>Malvoideae</taxon>
        <taxon>Hibiscus</taxon>
    </lineage>
</organism>
<comment type="caution">
    <text evidence="2">The sequence shown here is derived from an EMBL/GenBank/DDBJ whole genome shotgun (WGS) entry which is preliminary data.</text>
</comment>
<dbReference type="EMBL" id="JBBPBN010000008">
    <property type="protein sequence ID" value="KAK9032885.1"/>
    <property type="molecule type" value="Genomic_DNA"/>
</dbReference>
<feature type="compositionally biased region" description="Low complexity" evidence="1">
    <location>
        <begin position="67"/>
        <end position="77"/>
    </location>
</feature>
<name>A0ABR2T6E0_9ROSI</name>
<accession>A0ABR2T6E0</accession>